<organism evidence="2 3">
    <name type="scientific">Cordyceps militaris</name>
    <name type="common">Caterpillar fungus</name>
    <name type="synonym">Clavaria militaris</name>
    <dbReference type="NCBI Taxonomy" id="73501"/>
    <lineage>
        <taxon>Eukaryota</taxon>
        <taxon>Fungi</taxon>
        <taxon>Dikarya</taxon>
        <taxon>Ascomycota</taxon>
        <taxon>Pezizomycotina</taxon>
        <taxon>Sordariomycetes</taxon>
        <taxon>Hypocreomycetidae</taxon>
        <taxon>Hypocreales</taxon>
        <taxon>Cordycipitaceae</taxon>
        <taxon>Cordyceps</taxon>
    </lineage>
</organism>
<dbReference type="EMBL" id="CP023327">
    <property type="protein sequence ID" value="ATY66951.1"/>
    <property type="molecule type" value="Genomic_DNA"/>
</dbReference>
<evidence type="ECO:0000313" key="3">
    <source>
        <dbReference type="Proteomes" id="UP000323067"/>
    </source>
</evidence>
<proteinExistence type="predicted"/>
<dbReference type="AlphaFoldDB" id="A0A2H4SV18"/>
<evidence type="ECO:0000313" key="2">
    <source>
        <dbReference type="EMBL" id="ATY66951.1"/>
    </source>
</evidence>
<dbReference type="VEuPathDB" id="FungiDB:CCM_03644"/>
<reference evidence="2 3" key="1">
    <citation type="journal article" date="2017" name="BMC Genomics">
        <title>Chromosome level assembly and secondary metabolite potential of the parasitic fungus Cordyceps militaris.</title>
        <authorList>
            <person name="Kramer G.J."/>
            <person name="Nodwell J.R."/>
        </authorList>
    </citation>
    <scope>NUCLEOTIDE SEQUENCE [LARGE SCALE GENOMIC DNA]</scope>
    <source>
        <strain evidence="2 3">ATCC 34164</strain>
    </source>
</reference>
<feature type="signal peptide" evidence="1">
    <location>
        <begin position="1"/>
        <end position="16"/>
    </location>
</feature>
<dbReference type="Gene3D" id="3.30.60.30">
    <property type="match status" value="1"/>
</dbReference>
<protein>
    <submittedName>
        <fullName evidence="2">Protease inhibitor 2</fullName>
    </submittedName>
</protein>
<dbReference type="InterPro" id="IPR036058">
    <property type="entry name" value="Kazal_dom_sf"/>
</dbReference>
<name>A0A2H4SV18_CORMI</name>
<feature type="chain" id="PRO_5014111929" evidence="1">
    <location>
        <begin position="17"/>
        <end position="134"/>
    </location>
</feature>
<keyword evidence="1" id="KW-0732">Signal</keyword>
<gene>
    <name evidence="2" type="ORF">A9K55_001143</name>
</gene>
<dbReference type="SUPFAM" id="SSF100895">
    <property type="entry name" value="Kazal-type serine protease inhibitors"/>
    <property type="match status" value="1"/>
</dbReference>
<evidence type="ECO:0000256" key="1">
    <source>
        <dbReference type="SAM" id="SignalP"/>
    </source>
</evidence>
<sequence>MKFILAVLAIAAAASASPTGTPPVDNPVITLFPVDDPVTTLESSVAAHVPTPTPKHDSCTRVCAPQYDPIRCSNGVTYNNTCEFEWPANGICLAKYNQMDHEARGNPRTSESFYCDKVEKQVLEDGDGENSQCE</sequence>
<accession>A0A2H4SV18</accession>
<dbReference type="Proteomes" id="UP000323067">
    <property type="component" value="Chromosome ii"/>
</dbReference>
<dbReference type="VEuPathDB" id="FungiDB:A9K55_001143"/>